<evidence type="ECO:0000256" key="5">
    <source>
        <dbReference type="ARBA" id="ARBA00022777"/>
    </source>
</evidence>
<dbReference type="InterPro" id="IPR004358">
    <property type="entry name" value="Sig_transdc_His_kin-like_C"/>
</dbReference>
<dbReference type="InterPro" id="IPR005467">
    <property type="entry name" value="His_kinase_dom"/>
</dbReference>
<dbReference type="InterPro" id="IPR003594">
    <property type="entry name" value="HATPase_dom"/>
</dbReference>
<dbReference type="SMART" id="SM00388">
    <property type="entry name" value="HisKA"/>
    <property type="match status" value="1"/>
</dbReference>
<dbReference type="SMART" id="SM00086">
    <property type="entry name" value="PAC"/>
    <property type="match status" value="4"/>
</dbReference>
<reference evidence="11 12" key="1">
    <citation type="submission" date="2012-01" db="EMBL/GenBank/DDBJ databases">
        <title>Complete sequence of Desulfotomaculum gibsoniae DSM 7213.</title>
        <authorList>
            <consortium name="US DOE Joint Genome Institute"/>
            <person name="Lucas S."/>
            <person name="Han J."/>
            <person name="Lapidus A."/>
            <person name="Cheng J.-F."/>
            <person name="Goodwin L."/>
            <person name="Pitluck S."/>
            <person name="Peters L."/>
            <person name="Ovchinnikova G."/>
            <person name="Teshima H."/>
            <person name="Detter J.C."/>
            <person name="Han C."/>
            <person name="Tapia R."/>
            <person name="Land M."/>
            <person name="Hauser L."/>
            <person name="Kyrpides N."/>
            <person name="Ivanova N."/>
            <person name="Pagani I."/>
            <person name="Parshina S."/>
            <person name="Plugge C."/>
            <person name="Muyzer G."/>
            <person name="Kuever J."/>
            <person name="Ivanova A."/>
            <person name="Nazina T."/>
            <person name="Klenk H.-P."/>
            <person name="Brambilla E."/>
            <person name="Spring S."/>
            <person name="Stams A.F."/>
            <person name="Woyke T."/>
        </authorList>
    </citation>
    <scope>NUCLEOTIDE SEQUENCE [LARGE SCALE GENOMIC DNA]</scope>
    <source>
        <strain evidence="11 12">DSM 7213</strain>
    </source>
</reference>
<feature type="domain" description="PAS" evidence="9">
    <location>
        <begin position="167"/>
        <end position="212"/>
    </location>
</feature>
<dbReference type="SMART" id="SM00091">
    <property type="entry name" value="PAS"/>
    <property type="match status" value="4"/>
</dbReference>
<evidence type="ECO:0000256" key="3">
    <source>
        <dbReference type="ARBA" id="ARBA00022553"/>
    </source>
</evidence>
<feature type="domain" description="PAS" evidence="9">
    <location>
        <begin position="475"/>
        <end position="541"/>
    </location>
</feature>
<dbReference type="Pfam" id="PF02518">
    <property type="entry name" value="HATPase_c"/>
    <property type="match status" value="1"/>
</dbReference>
<feature type="domain" description="PAS" evidence="9">
    <location>
        <begin position="349"/>
        <end position="419"/>
    </location>
</feature>
<evidence type="ECO:0000313" key="11">
    <source>
        <dbReference type="EMBL" id="AGL01080.1"/>
    </source>
</evidence>
<name>R4KKP4_9FIRM</name>
<dbReference type="OrthoDB" id="505470at2"/>
<protein>
    <recommendedName>
        <fullName evidence="2">histidine kinase</fullName>
        <ecNumber evidence="2">2.7.13.3</ecNumber>
    </recommendedName>
</protein>
<dbReference type="InterPro" id="IPR000700">
    <property type="entry name" value="PAS-assoc_C"/>
</dbReference>
<dbReference type="InterPro" id="IPR003661">
    <property type="entry name" value="HisK_dim/P_dom"/>
</dbReference>
<dbReference type="Pfam" id="PF00989">
    <property type="entry name" value="PAS"/>
    <property type="match status" value="1"/>
</dbReference>
<dbReference type="RefSeq" id="WP_006523941.1">
    <property type="nucleotide sequence ID" value="NC_021184.1"/>
</dbReference>
<keyword evidence="6" id="KW-0902">Two-component regulatory system</keyword>
<feature type="domain" description="Histidine kinase" evidence="8">
    <location>
        <begin position="611"/>
        <end position="815"/>
    </location>
</feature>
<sequence>MKSQEAENEQLITENQYLRKRVAELETTEYELNIKLKELNLVAEHYQVLVENQSDLVVKVDINSKVLFVNQSYCDVFGKKQRELIDSLFEPLANESDSEVTFKAMENLNNPPYSCYIEHRAMTKNGCRWFGWAIKAILGESNNVIAIVGVGRDITERKKAEKELEAANQKLRDIIDFLPDATFVVDNDKRVIAWNRSIEEMTGLAKKDIIGKGDYAYAVAFYGKRMPFLVDFINTDINKIKSEVIYENIQEKGNALYAEINMPPPFNGNGGTLWAKASPLYDSEGQVIGVIESIRDITDRKRLEDELYTYRNYLEIMIKERTAELQNAMAQLQQEVAEHQGAREALSESEAQLSRITNNMLDLIVVIDTQGTIKYATPSHKKVLGYEPEDMLGKCARDFVHPDDLGKILHVYKKGFSTLSPVKTEYRCRQINGQYIWVESTAKILLNDSKLFAEVIICTRDITGRKQAEETLRLSEERFYKAFHSSPNPMAISSLEHGQFFDINCNFVDALGYTREEVIGHTSTELNIWEPQKRTEVINLLLSQGYLRNFENSFQTKSGKLRIGLLSAEIIEINGEKVILSIVNDITDLRLFEKEMLHLDKLNLVGEMAASIGHEIRNPMTTVRGFLQILRGREKSNKNIEYYDLMIEELDRANSIITPFLSLARNKPVDKARQNLNTVVKTLQPLLQADANKEGKYMDLELYDIPDLLLDEKEIRQLLLNFVRNGLEAMSPGSKLIIKTYVEHDGVILAVQDQGSGIAPETMDKLGTPFFTTKDNGTGLGLAVCYSIINRHNARIEVETGPSGTTFMVKFKVPTD</sequence>
<dbReference type="SUPFAM" id="SSF55874">
    <property type="entry name" value="ATPase domain of HSP90 chaperone/DNA topoisomerase II/histidine kinase"/>
    <property type="match status" value="1"/>
</dbReference>
<dbReference type="NCBIfam" id="TIGR00229">
    <property type="entry name" value="sensory_box"/>
    <property type="match status" value="4"/>
</dbReference>
<dbReference type="eggNOG" id="COG2202">
    <property type="taxonomic scope" value="Bacteria"/>
</dbReference>
<feature type="coiled-coil region" evidence="7">
    <location>
        <begin position="150"/>
        <end position="177"/>
    </location>
</feature>
<accession>R4KKP4</accession>
<dbReference type="PANTHER" id="PTHR43304">
    <property type="entry name" value="PHYTOCHROME-LIKE PROTEIN CPH1"/>
    <property type="match status" value="1"/>
</dbReference>
<organism evidence="11 12">
    <name type="scientific">Desulfoscipio gibsoniae DSM 7213</name>
    <dbReference type="NCBI Taxonomy" id="767817"/>
    <lineage>
        <taxon>Bacteria</taxon>
        <taxon>Bacillati</taxon>
        <taxon>Bacillota</taxon>
        <taxon>Clostridia</taxon>
        <taxon>Eubacteriales</taxon>
        <taxon>Desulfallaceae</taxon>
        <taxon>Desulfoscipio</taxon>
    </lineage>
</organism>
<dbReference type="PRINTS" id="PR00344">
    <property type="entry name" value="BCTRLSENSOR"/>
</dbReference>
<evidence type="ECO:0000259" key="8">
    <source>
        <dbReference type="PROSITE" id="PS50109"/>
    </source>
</evidence>
<dbReference type="InterPro" id="IPR035965">
    <property type="entry name" value="PAS-like_dom_sf"/>
</dbReference>
<dbReference type="CDD" id="cd00082">
    <property type="entry name" value="HisKA"/>
    <property type="match status" value="1"/>
</dbReference>
<dbReference type="KEGG" id="dgi:Desgi_1600"/>
<dbReference type="eggNOG" id="COG3852">
    <property type="taxonomic scope" value="Bacteria"/>
</dbReference>
<evidence type="ECO:0000256" key="1">
    <source>
        <dbReference type="ARBA" id="ARBA00000085"/>
    </source>
</evidence>
<dbReference type="Pfam" id="PF08447">
    <property type="entry name" value="PAS_3"/>
    <property type="match status" value="1"/>
</dbReference>
<dbReference type="SUPFAM" id="SSF47384">
    <property type="entry name" value="Homodimeric domain of signal transducing histidine kinase"/>
    <property type="match status" value="1"/>
</dbReference>
<feature type="coiled-coil region" evidence="7">
    <location>
        <begin position="315"/>
        <end position="359"/>
    </location>
</feature>
<dbReference type="InterPro" id="IPR013767">
    <property type="entry name" value="PAS_fold"/>
</dbReference>
<dbReference type="EC" id="2.7.13.3" evidence="2"/>
<feature type="domain" description="PAC" evidence="10">
    <location>
        <begin position="256"/>
        <end position="309"/>
    </location>
</feature>
<dbReference type="InterPro" id="IPR036890">
    <property type="entry name" value="HATPase_C_sf"/>
</dbReference>
<dbReference type="HOGENOM" id="CLU_000445_114_39_9"/>
<feature type="domain" description="PAC" evidence="10">
    <location>
        <begin position="422"/>
        <end position="474"/>
    </location>
</feature>
<dbReference type="PROSITE" id="PS50113">
    <property type="entry name" value="PAC"/>
    <property type="match status" value="3"/>
</dbReference>
<gene>
    <name evidence="11" type="ORF">Desgi_1600</name>
</gene>
<dbReference type="PROSITE" id="PS50112">
    <property type="entry name" value="PAS"/>
    <property type="match status" value="4"/>
</dbReference>
<evidence type="ECO:0000256" key="4">
    <source>
        <dbReference type="ARBA" id="ARBA00022679"/>
    </source>
</evidence>
<evidence type="ECO:0000259" key="9">
    <source>
        <dbReference type="PROSITE" id="PS50112"/>
    </source>
</evidence>
<dbReference type="PANTHER" id="PTHR43304:SF1">
    <property type="entry name" value="PAC DOMAIN-CONTAINING PROTEIN"/>
    <property type="match status" value="1"/>
</dbReference>
<dbReference type="Gene3D" id="3.30.565.10">
    <property type="entry name" value="Histidine kinase-like ATPase, C-terminal domain"/>
    <property type="match status" value="1"/>
</dbReference>
<dbReference type="CDD" id="cd00130">
    <property type="entry name" value="PAS"/>
    <property type="match status" value="4"/>
</dbReference>
<dbReference type="InterPro" id="IPR013655">
    <property type="entry name" value="PAS_fold_3"/>
</dbReference>
<dbReference type="eggNOG" id="COG3829">
    <property type="taxonomic scope" value="Bacteria"/>
</dbReference>
<comment type="catalytic activity">
    <reaction evidence="1">
        <text>ATP + protein L-histidine = ADP + protein N-phospho-L-histidine.</text>
        <dbReference type="EC" id="2.7.13.3"/>
    </reaction>
</comment>
<evidence type="ECO:0000259" key="10">
    <source>
        <dbReference type="PROSITE" id="PS50113"/>
    </source>
</evidence>
<dbReference type="Pfam" id="PF00512">
    <property type="entry name" value="HisKA"/>
    <property type="match status" value="1"/>
</dbReference>
<evidence type="ECO:0000313" key="12">
    <source>
        <dbReference type="Proteomes" id="UP000013520"/>
    </source>
</evidence>
<dbReference type="InterPro" id="IPR001610">
    <property type="entry name" value="PAC"/>
</dbReference>
<dbReference type="AlphaFoldDB" id="R4KKP4"/>
<dbReference type="Gene3D" id="3.30.450.20">
    <property type="entry name" value="PAS domain"/>
    <property type="match status" value="4"/>
</dbReference>
<dbReference type="STRING" id="767817.Desgi_1600"/>
<dbReference type="EMBL" id="CP003273">
    <property type="protein sequence ID" value="AGL01080.1"/>
    <property type="molecule type" value="Genomic_DNA"/>
</dbReference>
<dbReference type="GO" id="GO:0000155">
    <property type="term" value="F:phosphorelay sensor kinase activity"/>
    <property type="evidence" value="ECO:0007669"/>
    <property type="project" value="InterPro"/>
</dbReference>
<keyword evidence="5" id="KW-0418">Kinase</keyword>
<dbReference type="Gene3D" id="1.10.287.130">
    <property type="match status" value="1"/>
</dbReference>
<dbReference type="Pfam" id="PF13426">
    <property type="entry name" value="PAS_9"/>
    <property type="match status" value="2"/>
</dbReference>
<feature type="domain" description="PAC" evidence="10">
    <location>
        <begin position="115"/>
        <end position="166"/>
    </location>
</feature>
<dbReference type="PROSITE" id="PS50109">
    <property type="entry name" value="HIS_KIN"/>
    <property type="match status" value="1"/>
</dbReference>
<dbReference type="InterPro" id="IPR052162">
    <property type="entry name" value="Sensor_kinase/Photoreceptor"/>
</dbReference>
<keyword evidence="7" id="KW-0175">Coiled coil</keyword>
<feature type="domain" description="PAS" evidence="9">
    <location>
        <begin position="42"/>
        <end position="86"/>
    </location>
</feature>
<keyword evidence="4" id="KW-0808">Transferase</keyword>
<evidence type="ECO:0000256" key="2">
    <source>
        <dbReference type="ARBA" id="ARBA00012438"/>
    </source>
</evidence>
<keyword evidence="12" id="KW-1185">Reference proteome</keyword>
<dbReference type="Proteomes" id="UP000013520">
    <property type="component" value="Chromosome"/>
</dbReference>
<evidence type="ECO:0000256" key="7">
    <source>
        <dbReference type="SAM" id="Coils"/>
    </source>
</evidence>
<dbReference type="InterPro" id="IPR036097">
    <property type="entry name" value="HisK_dim/P_sf"/>
</dbReference>
<dbReference type="SUPFAM" id="SSF55785">
    <property type="entry name" value="PYP-like sensor domain (PAS domain)"/>
    <property type="match status" value="4"/>
</dbReference>
<dbReference type="SMART" id="SM00387">
    <property type="entry name" value="HATPase_c"/>
    <property type="match status" value="1"/>
</dbReference>
<feature type="coiled-coil region" evidence="7">
    <location>
        <begin position="1"/>
        <end position="28"/>
    </location>
</feature>
<dbReference type="InterPro" id="IPR000014">
    <property type="entry name" value="PAS"/>
</dbReference>
<evidence type="ECO:0000256" key="6">
    <source>
        <dbReference type="ARBA" id="ARBA00023012"/>
    </source>
</evidence>
<proteinExistence type="predicted"/>
<keyword evidence="3" id="KW-0597">Phosphoprotein</keyword>